<protein>
    <submittedName>
        <fullName evidence="3">Putative ovule protein</fullName>
    </submittedName>
</protein>
<feature type="domain" description="DUF4283" evidence="2">
    <location>
        <begin position="319"/>
        <end position="403"/>
    </location>
</feature>
<sequence length="522" mass="59018">MEESRSIGGTKTGVPESQDIQDSQKSLDFTVPFARNVQATEVRRVGESPQIRHQNRTTGEVIRDESDTGDCSHGRGGSITGNSSTFHGEIAGRAPGDFTETPVKNFPNLKQAEELQLLAKTQNQHREGKKQVQEFGHSINSHMDDHNIKNQSRDTGIPNAKSHNTAIPIASLNPGNELNRKENDQRKVWIAKEHGKVNDSTIGRQVQVNQITGNTKNNPQQAYQSNFPRISSNFDKQVPTANTNNARSDHPLVNSPNPHKTEPLAAPAPYTVVQTYADRLRYNQAKCDTPINLTTPEITTKEGLPAVLYVKDEVMKDLAAACKYTLIGKFSYTMPKVELIRNNFILQTQLSGGVKIAHFNSRHVYIDLDNELDYNMVWTKQRMSIAGQVMRIQVWTPNFKPAEETPIVPIWISLPELPWHCYNKEFVAGLLSPIGKVLYLDSASIKKTRGSQARVKVQVDLTQKRPPYIWMGYIGEDITDGRWQKIEYDNIPDYCFYCKHQGHLENNCTIKQRDEDKKKKEM</sequence>
<feature type="region of interest" description="Disordered" evidence="1">
    <location>
        <begin position="243"/>
        <end position="265"/>
    </location>
</feature>
<dbReference type="InterPro" id="IPR025558">
    <property type="entry name" value="DUF4283"/>
</dbReference>
<feature type="compositionally biased region" description="Basic and acidic residues" evidence="1">
    <location>
        <begin position="61"/>
        <end position="73"/>
    </location>
</feature>
<evidence type="ECO:0000259" key="2">
    <source>
        <dbReference type="Pfam" id="PF14111"/>
    </source>
</evidence>
<feature type="non-terminal residue" evidence="3">
    <location>
        <position position="522"/>
    </location>
</feature>
<dbReference type="Pfam" id="PF14111">
    <property type="entry name" value="DUF4283"/>
    <property type="match status" value="1"/>
</dbReference>
<dbReference type="PANTHER" id="PTHR31286:SF177">
    <property type="entry name" value="ENDONUCLEASE_EXONUCLEASE_PHOSPHATASE"/>
    <property type="match status" value="1"/>
</dbReference>
<dbReference type="AlphaFoldDB" id="A0A0V0IFN0"/>
<dbReference type="PANTHER" id="PTHR31286">
    <property type="entry name" value="GLYCINE-RICH CELL WALL STRUCTURAL PROTEIN 1.8-LIKE"/>
    <property type="match status" value="1"/>
</dbReference>
<evidence type="ECO:0000256" key="1">
    <source>
        <dbReference type="SAM" id="MobiDB-lite"/>
    </source>
</evidence>
<reference evidence="3" key="1">
    <citation type="submission" date="2015-12" db="EMBL/GenBank/DDBJ databases">
        <title>Gene expression during late stages of embryo sac development: a critical building block for successful pollen-pistil interactions.</title>
        <authorList>
            <person name="Liu Y."/>
            <person name="Joly V."/>
            <person name="Sabar M."/>
            <person name="Matton D.P."/>
        </authorList>
    </citation>
    <scope>NUCLEOTIDE SEQUENCE</scope>
</reference>
<accession>A0A0V0IFN0</accession>
<feature type="region of interest" description="Disordered" evidence="1">
    <location>
        <begin position="44"/>
        <end position="85"/>
    </location>
</feature>
<feature type="region of interest" description="Disordered" evidence="1">
    <location>
        <begin position="1"/>
        <end position="26"/>
    </location>
</feature>
<proteinExistence type="predicted"/>
<name>A0A0V0IFN0_SOLCH</name>
<evidence type="ECO:0000313" key="3">
    <source>
        <dbReference type="EMBL" id="JAP30710.1"/>
    </source>
</evidence>
<dbReference type="InterPro" id="IPR040256">
    <property type="entry name" value="At4g02000-like"/>
</dbReference>
<organism evidence="3">
    <name type="scientific">Solanum chacoense</name>
    <name type="common">Chaco potato</name>
    <dbReference type="NCBI Taxonomy" id="4108"/>
    <lineage>
        <taxon>Eukaryota</taxon>
        <taxon>Viridiplantae</taxon>
        <taxon>Streptophyta</taxon>
        <taxon>Embryophyta</taxon>
        <taxon>Tracheophyta</taxon>
        <taxon>Spermatophyta</taxon>
        <taxon>Magnoliopsida</taxon>
        <taxon>eudicotyledons</taxon>
        <taxon>Gunneridae</taxon>
        <taxon>Pentapetalae</taxon>
        <taxon>asterids</taxon>
        <taxon>lamiids</taxon>
        <taxon>Solanales</taxon>
        <taxon>Solanaceae</taxon>
        <taxon>Solanoideae</taxon>
        <taxon>Solaneae</taxon>
        <taxon>Solanum</taxon>
    </lineage>
</organism>
<dbReference type="EMBL" id="GEDG01007791">
    <property type="protein sequence ID" value="JAP30710.1"/>
    <property type="molecule type" value="Transcribed_RNA"/>
</dbReference>